<sequence>MLFIFFVSIFAILAFQIHFLAFAIPENGIIGEPFVDCGGNFIEVRFDTRNPFVGVVFVEGQFKEPRCRSVFVDESAIGRGAARNAQIRLSFGTCGIKHTKREDYPRGVFLSVRLVVAFHAQYLSKLDRVYDLRCFYMEMEHELEKPFTVRMNPPTMHSKQIQMPNCRYEVLSEGPNGPPVYYATVGQMVKQLK</sequence>
<feature type="chain" id="PRO_5044724094" description="ZP domain-containing protein" evidence="8">
    <location>
        <begin position="24"/>
        <end position="193"/>
    </location>
</feature>
<dbReference type="Proteomes" id="UP001620645">
    <property type="component" value="Unassembled WGS sequence"/>
</dbReference>
<organism evidence="10 12">
    <name type="scientific">Heterodera schachtii</name>
    <name type="common">Sugarbeet cyst nematode worm</name>
    <name type="synonym">Tylenchus schachtii</name>
    <dbReference type="NCBI Taxonomy" id="97005"/>
    <lineage>
        <taxon>Eukaryota</taxon>
        <taxon>Metazoa</taxon>
        <taxon>Ecdysozoa</taxon>
        <taxon>Nematoda</taxon>
        <taxon>Chromadorea</taxon>
        <taxon>Rhabditida</taxon>
        <taxon>Tylenchina</taxon>
        <taxon>Tylenchomorpha</taxon>
        <taxon>Tylenchoidea</taxon>
        <taxon>Heteroderidae</taxon>
        <taxon>Heteroderinae</taxon>
        <taxon>Heterodera</taxon>
    </lineage>
</organism>
<evidence type="ECO:0000256" key="2">
    <source>
        <dbReference type="ARBA" id="ARBA00022460"/>
    </source>
</evidence>
<evidence type="ECO:0000256" key="3">
    <source>
        <dbReference type="ARBA" id="ARBA00022475"/>
    </source>
</evidence>
<dbReference type="InterPro" id="IPR051962">
    <property type="entry name" value="Cuticlin"/>
</dbReference>
<evidence type="ECO:0000256" key="5">
    <source>
        <dbReference type="ARBA" id="ARBA00022729"/>
    </source>
</evidence>
<feature type="signal peptide" evidence="8">
    <location>
        <begin position="1"/>
        <end position="23"/>
    </location>
</feature>
<keyword evidence="7" id="KW-0472">Membrane</keyword>
<keyword evidence="4" id="KW-0812">Transmembrane</keyword>
<dbReference type="EMBL" id="JBICCN010000357">
    <property type="protein sequence ID" value="KAL3074451.1"/>
    <property type="molecule type" value="Genomic_DNA"/>
</dbReference>
<dbReference type="PROSITE" id="PS51034">
    <property type="entry name" value="ZP_2"/>
    <property type="match status" value="1"/>
</dbReference>
<evidence type="ECO:0000256" key="7">
    <source>
        <dbReference type="ARBA" id="ARBA00023136"/>
    </source>
</evidence>
<proteinExistence type="predicted"/>
<keyword evidence="3" id="KW-1003">Cell membrane</keyword>
<evidence type="ECO:0000256" key="4">
    <source>
        <dbReference type="ARBA" id="ARBA00022692"/>
    </source>
</evidence>
<accession>A0ABD2I5A5</accession>
<gene>
    <name evidence="11" type="ORF">niasHS_000897</name>
    <name evidence="10" type="ORF">niasHS_015281</name>
</gene>
<keyword evidence="5 8" id="KW-0732">Signal</keyword>
<dbReference type="AlphaFoldDB" id="A0ABD2I5A5"/>
<evidence type="ECO:0000313" key="11">
    <source>
        <dbReference type="EMBL" id="KAL3102569.1"/>
    </source>
</evidence>
<comment type="subcellular location">
    <subcellularLocation>
        <location evidence="1">Cell membrane</location>
        <topology evidence="1">Single-pass type I membrane protein</topology>
    </subcellularLocation>
</comment>
<evidence type="ECO:0000256" key="1">
    <source>
        <dbReference type="ARBA" id="ARBA00004251"/>
    </source>
</evidence>
<keyword evidence="2" id="KW-0193">Cuticle</keyword>
<reference evidence="10 12" key="1">
    <citation type="submission" date="2024-10" db="EMBL/GenBank/DDBJ databases">
        <authorList>
            <person name="Kim D."/>
        </authorList>
    </citation>
    <scope>NUCLEOTIDE SEQUENCE [LARGE SCALE GENOMIC DNA]</scope>
    <source>
        <strain evidence="10">Taebaek</strain>
    </source>
</reference>
<evidence type="ECO:0000256" key="6">
    <source>
        <dbReference type="ARBA" id="ARBA00022989"/>
    </source>
</evidence>
<dbReference type="InterPro" id="IPR056953">
    <property type="entry name" value="CUT_N"/>
</dbReference>
<keyword evidence="12" id="KW-1185">Reference proteome</keyword>
<dbReference type="InterPro" id="IPR057475">
    <property type="entry name" value="CUT_C"/>
</dbReference>
<protein>
    <recommendedName>
        <fullName evidence="9">ZP domain-containing protein</fullName>
    </recommendedName>
</protein>
<keyword evidence="6" id="KW-1133">Transmembrane helix</keyword>
<dbReference type="GO" id="GO:0005886">
    <property type="term" value="C:plasma membrane"/>
    <property type="evidence" value="ECO:0007669"/>
    <property type="project" value="UniProtKB-SubCell"/>
</dbReference>
<dbReference type="PANTHER" id="PTHR22907">
    <property type="entry name" value="GH04558P"/>
    <property type="match status" value="1"/>
</dbReference>
<evidence type="ECO:0000313" key="10">
    <source>
        <dbReference type="EMBL" id="KAL3074451.1"/>
    </source>
</evidence>
<name>A0ABD2I5A5_HETSC</name>
<feature type="domain" description="ZP" evidence="9">
    <location>
        <begin position="36"/>
        <end position="193"/>
    </location>
</feature>
<dbReference type="InterPro" id="IPR001507">
    <property type="entry name" value="ZP_dom"/>
</dbReference>
<comment type="caution">
    <text evidence="10">The sequence shown here is derived from an EMBL/GenBank/DDBJ whole genome shotgun (WGS) entry which is preliminary data.</text>
</comment>
<evidence type="ECO:0000313" key="12">
    <source>
        <dbReference type="Proteomes" id="UP001620645"/>
    </source>
</evidence>
<dbReference type="Pfam" id="PF25057">
    <property type="entry name" value="CUT_N"/>
    <property type="match status" value="1"/>
</dbReference>
<dbReference type="PANTHER" id="PTHR22907:SF11">
    <property type="entry name" value="CUTICLIN-5"/>
    <property type="match status" value="1"/>
</dbReference>
<dbReference type="GO" id="GO:0042302">
    <property type="term" value="F:structural constituent of cuticle"/>
    <property type="evidence" value="ECO:0007669"/>
    <property type="project" value="UniProtKB-KW"/>
</dbReference>
<dbReference type="Pfam" id="PF25301">
    <property type="entry name" value="CUT_C"/>
    <property type="match status" value="1"/>
</dbReference>
<evidence type="ECO:0000256" key="8">
    <source>
        <dbReference type="SAM" id="SignalP"/>
    </source>
</evidence>
<evidence type="ECO:0000259" key="9">
    <source>
        <dbReference type="PROSITE" id="PS51034"/>
    </source>
</evidence>
<dbReference type="EMBL" id="JBICCN010000023">
    <property type="protein sequence ID" value="KAL3102569.1"/>
    <property type="molecule type" value="Genomic_DNA"/>
</dbReference>